<protein>
    <submittedName>
        <fullName evidence="2 4">Uncharacterized protein</fullName>
    </submittedName>
</protein>
<feature type="region of interest" description="Disordered" evidence="1">
    <location>
        <begin position="352"/>
        <end position="379"/>
    </location>
</feature>
<feature type="region of interest" description="Disordered" evidence="1">
    <location>
        <begin position="222"/>
        <end position="268"/>
    </location>
</feature>
<evidence type="ECO:0000256" key="1">
    <source>
        <dbReference type="SAM" id="MobiDB-lite"/>
    </source>
</evidence>
<reference evidence="2 3" key="2">
    <citation type="submission" date="2018-11" db="EMBL/GenBank/DDBJ databases">
        <authorList>
            <consortium name="Pathogen Informatics"/>
        </authorList>
    </citation>
    <scope>NUCLEOTIDE SEQUENCE [LARGE SCALE GENOMIC DNA]</scope>
</reference>
<name>A0A183IGB6_9BILA</name>
<evidence type="ECO:0000313" key="4">
    <source>
        <dbReference type="WBParaSite" id="SBAD_0000279001-mRNA-1"/>
    </source>
</evidence>
<reference evidence="4" key="1">
    <citation type="submission" date="2016-06" db="UniProtKB">
        <authorList>
            <consortium name="WormBaseParasite"/>
        </authorList>
    </citation>
    <scope>IDENTIFICATION</scope>
</reference>
<organism evidence="4">
    <name type="scientific">Soboliphyme baturini</name>
    <dbReference type="NCBI Taxonomy" id="241478"/>
    <lineage>
        <taxon>Eukaryota</taxon>
        <taxon>Metazoa</taxon>
        <taxon>Ecdysozoa</taxon>
        <taxon>Nematoda</taxon>
        <taxon>Enoplea</taxon>
        <taxon>Dorylaimia</taxon>
        <taxon>Dioctophymatida</taxon>
        <taxon>Dioctophymatoidea</taxon>
        <taxon>Soboliphymatidae</taxon>
        <taxon>Soboliphyme</taxon>
    </lineage>
</organism>
<dbReference type="Proteomes" id="UP000270296">
    <property type="component" value="Unassembled WGS sequence"/>
</dbReference>
<proteinExistence type="predicted"/>
<evidence type="ECO:0000313" key="2">
    <source>
        <dbReference type="EMBL" id="VDO98504.1"/>
    </source>
</evidence>
<feature type="region of interest" description="Disordered" evidence="1">
    <location>
        <begin position="284"/>
        <end position="319"/>
    </location>
</feature>
<feature type="compositionally biased region" description="Polar residues" evidence="1">
    <location>
        <begin position="240"/>
        <end position="259"/>
    </location>
</feature>
<gene>
    <name evidence="2" type="ORF">SBAD_LOCUS2660</name>
</gene>
<dbReference type="AlphaFoldDB" id="A0A183IGB6"/>
<sequence>MPVEDRRVLARELGDRYRRQSVTQCPFSTVNHGHKMCDAMMTDGGGHSRQVVRLHDHRYLNGVSHRTASMRFSGDPAAVVAVEPSTMSSINHRPPKIQPPRGTSFGCWTSTDGQDDECHDGHDGTFPKLAVARLRRNASLNDANCFSSADYCRFSSQRLRTTRPPCPSSVSDALNSISDGRRDDDRSDYWHWMFGSLRQRPSACPARRKIITRVAVLDIDPHNGIAVPSQPSKLTPPVSVPQSRNSNLERAVSFSSESRTLPPKLQSSPAAASALSSLLLQPQLSTSLSPTPSSSSSLSSSLSCTSRRSSRNSPSFKDSSEKLEFLRNQMNFVRKNDIQIIKQLKRMESELRRNEDRAPTSQSGMPQHEFAIPRCLSAT</sequence>
<dbReference type="WBParaSite" id="SBAD_0000279001-mRNA-1">
    <property type="protein sequence ID" value="SBAD_0000279001-mRNA-1"/>
    <property type="gene ID" value="SBAD_0000279001"/>
</dbReference>
<feature type="compositionally biased region" description="Low complexity" evidence="1">
    <location>
        <begin position="284"/>
        <end position="315"/>
    </location>
</feature>
<keyword evidence="3" id="KW-1185">Reference proteome</keyword>
<dbReference type="EMBL" id="UZAM01007340">
    <property type="protein sequence ID" value="VDO98504.1"/>
    <property type="molecule type" value="Genomic_DNA"/>
</dbReference>
<accession>A0A183IGB6</accession>
<evidence type="ECO:0000313" key="3">
    <source>
        <dbReference type="Proteomes" id="UP000270296"/>
    </source>
</evidence>